<dbReference type="Gene3D" id="1.10.3080.10">
    <property type="entry name" value="Clc chloride channel"/>
    <property type="match status" value="1"/>
</dbReference>
<evidence type="ECO:0000256" key="3">
    <source>
        <dbReference type="ARBA" id="ARBA00022692"/>
    </source>
</evidence>
<dbReference type="CDD" id="cd00400">
    <property type="entry name" value="Voltage_gated_ClC"/>
    <property type="match status" value="1"/>
</dbReference>
<evidence type="ECO:0000256" key="8">
    <source>
        <dbReference type="ARBA" id="ARBA00023214"/>
    </source>
</evidence>
<dbReference type="GO" id="GO:0034707">
    <property type="term" value="C:chloride channel complex"/>
    <property type="evidence" value="ECO:0007669"/>
    <property type="project" value="UniProtKB-KW"/>
</dbReference>
<dbReference type="Proteomes" id="UP000591735">
    <property type="component" value="Unassembled WGS sequence"/>
</dbReference>
<dbReference type="SUPFAM" id="SSF81340">
    <property type="entry name" value="Clc chloride channel"/>
    <property type="match status" value="1"/>
</dbReference>
<feature type="transmembrane region" description="Helical" evidence="10">
    <location>
        <begin position="289"/>
        <end position="307"/>
    </location>
</feature>
<reference evidence="11 12" key="1">
    <citation type="submission" date="2020-08" db="EMBL/GenBank/DDBJ databases">
        <title>Genomic Encyclopedia of Type Strains, Phase IV (KMG-IV): sequencing the most valuable type-strain genomes for metagenomic binning, comparative biology and taxonomic classification.</title>
        <authorList>
            <person name="Goeker M."/>
        </authorList>
    </citation>
    <scope>NUCLEOTIDE SEQUENCE [LARGE SCALE GENOMIC DNA]</scope>
    <source>
        <strain evidence="11 12">DSM 22359</strain>
    </source>
</reference>
<protein>
    <submittedName>
        <fullName evidence="11">CIC family chloride channel protein</fullName>
    </submittedName>
</protein>
<dbReference type="InterPro" id="IPR050368">
    <property type="entry name" value="ClC-type_chloride_channel"/>
</dbReference>
<feature type="transmembrane region" description="Helical" evidence="10">
    <location>
        <begin position="386"/>
        <end position="407"/>
    </location>
</feature>
<keyword evidence="3 10" id="KW-0812">Transmembrane</keyword>
<keyword evidence="4 10" id="KW-1133">Transmembrane helix</keyword>
<dbReference type="InterPro" id="IPR014743">
    <property type="entry name" value="Cl-channel_core"/>
</dbReference>
<keyword evidence="6 10" id="KW-0472">Membrane</keyword>
<evidence type="ECO:0000256" key="9">
    <source>
        <dbReference type="ARBA" id="ARBA00023303"/>
    </source>
</evidence>
<sequence>MQSGRPATTLRNKAPMGKLRQKITDNLIPLFRRRLSGVDALPQLAVLGLLSGILTGGVILVFRFAIEWPLEHFLPGTGSESFEQLHIVTRGILPLAGAIGLGLMLHHLAIHDRKVGIVHIMERLNYHQGYMSLKSAAVQFVSAVATIVTGQSAGREGPAVHLGAAFSSLLGQWMRLPNNSIRTLVACGCAAAIAASFNTPISGVIFAMEVVMMEYTIAGFTPIILAAVSAAIVTQAVYGSEPAFSVPPLTMNSLLEIPWVLAIAVIIGIAAAGFIQLVDTMGRYHHKPVLLRIILAGLLMVPFAMLVPETMGIGYDTVSETIHGDLGFWILLSVGLAKLVVTGLSLGLGMPSGVIGPTVFMGATIGGAMGLIGAQVMPEQSSSVGFYAMLGMGAMMGAVLQAPLAALMALMELTRNPNIILPGMLIITTASLVTSEAFGKKSLFLTILKSQGLSYQNSPVIQALRRVSVGAIMDRSILRTERELTIEEARKALKSEPKWLLVEGSNGPTALLPAVDLARFLEDAEEEAAEEGGKLPETIDLVAIPANRRDLAPVQYQATLEEALHAFDKGRAEALYVQRQVAPMIQRVYGVVLKSDIESYYQYRRS</sequence>
<evidence type="ECO:0000256" key="5">
    <source>
        <dbReference type="ARBA" id="ARBA00023065"/>
    </source>
</evidence>
<keyword evidence="9" id="KW-0407">Ion channel</keyword>
<feature type="transmembrane region" description="Helical" evidence="10">
    <location>
        <begin position="327"/>
        <end position="347"/>
    </location>
</feature>
<evidence type="ECO:0000256" key="10">
    <source>
        <dbReference type="SAM" id="Phobius"/>
    </source>
</evidence>
<dbReference type="AlphaFoldDB" id="A0A840UJ26"/>
<gene>
    <name evidence="11" type="ORF">HNR38_001264</name>
</gene>
<keyword evidence="5" id="KW-0406">Ion transport</keyword>
<accession>A0A840UJ26</accession>
<evidence type="ECO:0000256" key="4">
    <source>
        <dbReference type="ARBA" id="ARBA00022989"/>
    </source>
</evidence>
<evidence type="ECO:0000313" key="11">
    <source>
        <dbReference type="EMBL" id="MBB5320778.1"/>
    </source>
</evidence>
<feature type="transmembrane region" description="Helical" evidence="10">
    <location>
        <begin position="131"/>
        <end position="150"/>
    </location>
</feature>
<dbReference type="EMBL" id="JACHFE010000003">
    <property type="protein sequence ID" value="MBB5320778.1"/>
    <property type="molecule type" value="Genomic_DNA"/>
</dbReference>
<keyword evidence="8" id="KW-0868">Chloride</keyword>
<feature type="transmembrane region" description="Helical" evidence="10">
    <location>
        <begin position="44"/>
        <end position="66"/>
    </location>
</feature>
<keyword evidence="12" id="KW-1185">Reference proteome</keyword>
<evidence type="ECO:0000256" key="1">
    <source>
        <dbReference type="ARBA" id="ARBA00004141"/>
    </source>
</evidence>
<feature type="transmembrane region" description="Helical" evidence="10">
    <location>
        <begin position="354"/>
        <end position="374"/>
    </location>
</feature>
<evidence type="ECO:0000256" key="6">
    <source>
        <dbReference type="ARBA" id="ARBA00023136"/>
    </source>
</evidence>
<dbReference type="InterPro" id="IPR001807">
    <property type="entry name" value="ClC"/>
</dbReference>
<evidence type="ECO:0000256" key="2">
    <source>
        <dbReference type="ARBA" id="ARBA00022448"/>
    </source>
</evidence>
<proteinExistence type="predicted"/>
<evidence type="ECO:0000256" key="7">
    <source>
        <dbReference type="ARBA" id="ARBA00023173"/>
    </source>
</evidence>
<comment type="subcellular location">
    <subcellularLocation>
        <location evidence="1">Membrane</location>
        <topology evidence="1">Multi-pass membrane protein</topology>
    </subcellularLocation>
</comment>
<dbReference type="PRINTS" id="PR00762">
    <property type="entry name" value="CLCHANNEL"/>
</dbReference>
<comment type="caution">
    <text evidence="11">The sequence shown here is derived from an EMBL/GenBank/DDBJ whole genome shotgun (WGS) entry which is preliminary data.</text>
</comment>
<feature type="transmembrane region" description="Helical" evidence="10">
    <location>
        <begin position="257"/>
        <end position="277"/>
    </location>
</feature>
<feature type="transmembrane region" description="Helical" evidence="10">
    <location>
        <begin position="419"/>
        <end position="439"/>
    </location>
</feature>
<evidence type="ECO:0000313" key="12">
    <source>
        <dbReference type="Proteomes" id="UP000591735"/>
    </source>
</evidence>
<feature type="transmembrane region" description="Helical" evidence="10">
    <location>
        <begin position="86"/>
        <end position="110"/>
    </location>
</feature>
<keyword evidence="2" id="KW-0813">Transport</keyword>
<dbReference type="GO" id="GO:0005254">
    <property type="term" value="F:chloride channel activity"/>
    <property type="evidence" value="ECO:0007669"/>
    <property type="project" value="UniProtKB-KW"/>
</dbReference>
<dbReference type="PANTHER" id="PTHR43427">
    <property type="entry name" value="CHLORIDE CHANNEL PROTEIN CLC-E"/>
    <property type="match status" value="1"/>
</dbReference>
<name>A0A840UJ26_9GAMM</name>
<organism evidence="11 12">
    <name type="scientific">Marinobacter oulmenensis</name>
    <dbReference type="NCBI Taxonomy" id="643747"/>
    <lineage>
        <taxon>Bacteria</taxon>
        <taxon>Pseudomonadati</taxon>
        <taxon>Pseudomonadota</taxon>
        <taxon>Gammaproteobacteria</taxon>
        <taxon>Pseudomonadales</taxon>
        <taxon>Marinobacteraceae</taxon>
        <taxon>Marinobacter</taxon>
    </lineage>
</organism>
<feature type="transmembrane region" description="Helical" evidence="10">
    <location>
        <begin position="183"/>
        <end position="208"/>
    </location>
</feature>
<keyword evidence="7" id="KW-0869">Chloride channel</keyword>
<dbReference type="PANTHER" id="PTHR43427:SF6">
    <property type="entry name" value="CHLORIDE CHANNEL PROTEIN CLC-E"/>
    <property type="match status" value="1"/>
</dbReference>
<feature type="transmembrane region" description="Helical" evidence="10">
    <location>
        <begin position="215"/>
        <end position="237"/>
    </location>
</feature>
<dbReference type="Pfam" id="PF00654">
    <property type="entry name" value="Voltage_CLC"/>
    <property type="match status" value="1"/>
</dbReference>